<dbReference type="EMBL" id="KB097026">
    <property type="protein sequence ID" value="ESO00093.1"/>
    <property type="molecule type" value="Genomic_DNA"/>
</dbReference>
<keyword evidence="9" id="KW-0472">Membrane</keyword>
<keyword evidence="6" id="KW-0677">Repeat</keyword>
<evidence type="ECO:0000256" key="3">
    <source>
        <dbReference type="ARBA" id="ARBA00008619"/>
    </source>
</evidence>
<protein>
    <recommendedName>
        <fullName evidence="16">Calponin-homology (CH) domain-containing protein</fullName>
    </recommendedName>
</protein>
<evidence type="ECO:0000313" key="17">
    <source>
        <dbReference type="EMBL" id="ESO00093.1"/>
    </source>
</evidence>
<dbReference type="InterPro" id="IPR052403">
    <property type="entry name" value="LINC-complex_assoc"/>
</dbReference>
<accession>T1EJ51</accession>
<evidence type="ECO:0000256" key="15">
    <source>
        <dbReference type="SAM" id="MobiDB-lite"/>
    </source>
</evidence>
<evidence type="ECO:0000256" key="14">
    <source>
        <dbReference type="ARBA" id="ARBA00060498"/>
    </source>
</evidence>
<keyword evidence="11" id="KW-0206">Cytoskeleton</keyword>
<dbReference type="OMA" id="CAFETIS"/>
<evidence type="ECO:0000256" key="9">
    <source>
        <dbReference type="ARBA" id="ARBA00023136"/>
    </source>
</evidence>
<reference evidence="18" key="3">
    <citation type="submission" date="2015-06" db="UniProtKB">
        <authorList>
            <consortium name="EnsemblMetazoa"/>
        </authorList>
    </citation>
    <scope>IDENTIFICATION</scope>
</reference>
<keyword evidence="5" id="KW-0812">Transmembrane</keyword>
<comment type="subcellular location">
    <subcellularLocation>
        <location evidence="1">Cytoplasm</location>
        <location evidence="1">Cytoskeleton</location>
    </subcellularLocation>
    <subcellularLocation>
        <location evidence="13">Endomembrane system</location>
        <topology evidence="13">Single-pass type IV membrane protein</topology>
        <orientation evidence="13">Cytoplasmic side</orientation>
    </subcellularLocation>
    <subcellularLocation>
        <location evidence="2">Nucleus membrane</location>
        <topology evidence="2">Single-pass membrane protein</topology>
        <orientation evidence="2">Cytoplasmic side</orientation>
    </subcellularLocation>
    <subcellularLocation>
        <location evidence="14">Nucleus membrane</location>
        <topology evidence="14">Single-pass type IV membrane protein</topology>
    </subcellularLocation>
</comment>
<keyword evidence="7" id="KW-1133">Transmembrane helix</keyword>
<dbReference type="RefSeq" id="XP_009021867.1">
    <property type="nucleotide sequence ID" value="XM_009023619.1"/>
</dbReference>
<dbReference type="Gene3D" id="1.10.418.10">
    <property type="entry name" value="Calponin-like domain"/>
    <property type="match status" value="2"/>
</dbReference>
<organism evidence="18 19">
    <name type="scientific">Helobdella robusta</name>
    <name type="common">Californian leech</name>
    <dbReference type="NCBI Taxonomy" id="6412"/>
    <lineage>
        <taxon>Eukaryota</taxon>
        <taxon>Metazoa</taxon>
        <taxon>Spiralia</taxon>
        <taxon>Lophotrochozoa</taxon>
        <taxon>Annelida</taxon>
        <taxon>Clitellata</taxon>
        <taxon>Hirudinea</taxon>
        <taxon>Rhynchobdellida</taxon>
        <taxon>Glossiphoniidae</taxon>
        <taxon>Helobdella</taxon>
    </lineage>
</organism>
<name>T1EJ51_HELRO</name>
<evidence type="ECO:0000313" key="19">
    <source>
        <dbReference type="Proteomes" id="UP000015101"/>
    </source>
</evidence>
<dbReference type="GeneID" id="20196601"/>
<evidence type="ECO:0000256" key="2">
    <source>
        <dbReference type="ARBA" id="ARBA00004528"/>
    </source>
</evidence>
<dbReference type="EMBL" id="AMQM01005656">
    <property type="status" value="NOT_ANNOTATED_CDS"/>
    <property type="molecule type" value="Genomic_DNA"/>
</dbReference>
<evidence type="ECO:0000259" key="16">
    <source>
        <dbReference type="PROSITE" id="PS50021"/>
    </source>
</evidence>
<dbReference type="InterPro" id="IPR036872">
    <property type="entry name" value="CH_dom_sf"/>
</dbReference>
<reference evidence="19" key="1">
    <citation type="submission" date="2012-12" db="EMBL/GenBank/DDBJ databases">
        <authorList>
            <person name="Hellsten U."/>
            <person name="Grimwood J."/>
            <person name="Chapman J.A."/>
            <person name="Shapiro H."/>
            <person name="Aerts A."/>
            <person name="Otillar R.P."/>
            <person name="Terry A.Y."/>
            <person name="Boore J.L."/>
            <person name="Simakov O."/>
            <person name="Marletaz F."/>
            <person name="Cho S.-J."/>
            <person name="Edsinger-Gonzales E."/>
            <person name="Havlak P."/>
            <person name="Kuo D.-H."/>
            <person name="Larsson T."/>
            <person name="Lv J."/>
            <person name="Arendt D."/>
            <person name="Savage R."/>
            <person name="Osoegawa K."/>
            <person name="de Jong P."/>
            <person name="Lindberg D.R."/>
            <person name="Seaver E.C."/>
            <person name="Weisblat D.A."/>
            <person name="Putnam N.H."/>
            <person name="Grigoriev I.V."/>
            <person name="Rokhsar D.S."/>
        </authorList>
    </citation>
    <scope>NUCLEOTIDE SEQUENCE</scope>
</reference>
<dbReference type="Pfam" id="PF00307">
    <property type="entry name" value="CH"/>
    <property type="match status" value="2"/>
</dbReference>
<dbReference type="PANTHER" id="PTHR47535:SF1">
    <property type="entry name" value="NESPRIN-1"/>
    <property type="match status" value="1"/>
</dbReference>
<dbReference type="OrthoDB" id="18853at2759"/>
<dbReference type="PANTHER" id="PTHR47535">
    <property type="entry name" value="MUSCLE-SPECIFIC PROTEIN 300 KDA, ISOFORM G"/>
    <property type="match status" value="1"/>
</dbReference>
<reference evidence="17 19" key="2">
    <citation type="journal article" date="2013" name="Nature">
        <title>Insights into bilaterian evolution from three spiralian genomes.</title>
        <authorList>
            <person name="Simakov O."/>
            <person name="Marletaz F."/>
            <person name="Cho S.J."/>
            <person name="Edsinger-Gonzales E."/>
            <person name="Havlak P."/>
            <person name="Hellsten U."/>
            <person name="Kuo D.H."/>
            <person name="Larsson T."/>
            <person name="Lv J."/>
            <person name="Arendt D."/>
            <person name="Savage R."/>
            <person name="Osoegawa K."/>
            <person name="de Jong P."/>
            <person name="Grimwood J."/>
            <person name="Chapman J.A."/>
            <person name="Shapiro H."/>
            <person name="Aerts A."/>
            <person name="Otillar R.P."/>
            <person name="Terry A.Y."/>
            <person name="Boore J.L."/>
            <person name="Grigoriev I.V."/>
            <person name="Lindberg D.R."/>
            <person name="Seaver E.C."/>
            <person name="Weisblat D.A."/>
            <person name="Putnam N.H."/>
            <person name="Rokhsar D.S."/>
        </authorList>
    </citation>
    <scope>NUCLEOTIDE SEQUENCE</scope>
</reference>
<dbReference type="HOGENOM" id="CLU_005217_5_1_1"/>
<dbReference type="AlphaFoldDB" id="T1EJ51"/>
<keyword evidence="4" id="KW-0963">Cytoplasm</keyword>
<evidence type="ECO:0000256" key="13">
    <source>
        <dbReference type="ARBA" id="ARBA00060457"/>
    </source>
</evidence>
<dbReference type="Proteomes" id="UP000015101">
    <property type="component" value="Unassembled WGS sequence"/>
</dbReference>
<dbReference type="GO" id="GO:0003779">
    <property type="term" value="F:actin binding"/>
    <property type="evidence" value="ECO:0007669"/>
    <property type="project" value="UniProtKB-KW"/>
</dbReference>
<evidence type="ECO:0000256" key="8">
    <source>
        <dbReference type="ARBA" id="ARBA00023054"/>
    </source>
</evidence>
<feature type="domain" description="Calponin-homology (CH)" evidence="16">
    <location>
        <begin position="159"/>
        <end position="264"/>
    </location>
</feature>
<evidence type="ECO:0000256" key="4">
    <source>
        <dbReference type="ARBA" id="ARBA00022490"/>
    </source>
</evidence>
<dbReference type="FunFam" id="1.10.418.10:FF:000037">
    <property type="entry name" value="nesprin-1 isoform X1"/>
    <property type="match status" value="1"/>
</dbReference>
<feature type="domain" description="Calponin-homology (CH)" evidence="16">
    <location>
        <begin position="5"/>
        <end position="114"/>
    </location>
</feature>
<dbReference type="SUPFAM" id="SSF47576">
    <property type="entry name" value="Calponin-homology domain, CH-domain"/>
    <property type="match status" value="1"/>
</dbReference>
<evidence type="ECO:0000313" key="18">
    <source>
        <dbReference type="EnsemblMetazoa" id="HelroP142223"/>
    </source>
</evidence>
<dbReference type="KEGG" id="hro:HELRODRAFT_142223"/>
<dbReference type="CTD" id="20196601"/>
<evidence type="ECO:0000256" key="5">
    <source>
        <dbReference type="ARBA" id="ARBA00022692"/>
    </source>
</evidence>
<sequence>DKQDDVQRKTFTKWINSCLNGRSYGVVVDLFDDIKDGVLLLNLLMTLSNEKLPIEKGDKNGKTKRIHHISNIGTALAYLRNKQIKLVNINASDVADGKPSIVLGLIWTIILHFQVKKVHLSCQQLKQPQQQPQQHAKITLTKPATTSKPLAKSIATSDKEPKEKLLSWINESISKKYGLEVKDFGKSWRDGIAFNALLHTLDPHVVDIKTVSGSSAASSGKENLEKIFSVAENFFGIPKLLDPEDVDVDNPDERSIMIYVSKVI</sequence>
<comment type="similarity">
    <text evidence="3">Belongs to the nesprin family.</text>
</comment>
<evidence type="ECO:0000256" key="1">
    <source>
        <dbReference type="ARBA" id="ARBA00004245"/>
    </source>
</evidence>
<dbReference type="STRING" id="6412.T1EJ51"/>
<dbReference type="InterPro" id="IPR001715">
    <property type="entry name" value="CH_dom"/>
</dbReference>
<dbReference type="eggNOG" id="KOG0516">
    <property type="taxonomic scope" value="Eukaryota"/>
</dbReference>
<evidence type="ECO:0000256" key="7">
    <source>
        <dbReference type="ARBA" id="ARBA00022989"/>
    </source>
</evidence>
<keyword evidence="19" id="KW-1185">Reference proteome</keyword>
<dbReference type="InParanoid" id="T1EJ51"/>
<dbReference type="PROSITE" id="PS00019">
    <property type="entry name" value="ACTININ_1"/>
    <property type="match status" value="1"/>
</dbReference>
<keyword evidence="10" id="KW-0009">Actin-binding</keyword>
<proteinExistence type="inferred from homology"/>
<evidence type="ECO:0000256" key="6">
    <source>
        <dbReference type="ARBA" id="ARBA00022737"/>
    </source>
</evidence>
<dbReference type="SMART" id="SM00033">
    <property type="entry name" value="CH"/>
    <property type="match status" value="2"/>
</dbReference>
<gene>
    <name evidence="18" type="primary">20196601</name>
    <name evidence="17" type="ORF">HELRODRAFT_142223</name>
</gene>
<dbReference type="GO" id="GO:0005856">
    <property type="term" value="C:cytoskeleton"/>
    <property type="evidence" value="ECO:0007669"/>
    <property type="project" value="UniProtKB-SubCell"/>
</dbReference>
<dbReference type="InterPro" id="IPR001589">
    <property type="entry name" value="Actinin_actin-bd_CS"/>
</dbReference>
<dbReference type="PROSITE" id="PS50021">
    <property type="entry name" value="CH"/>
    <property type="match status" value="2"/>
</dbReference>
<feature type="region of interest" description="Disordered" evidence="15">
    <location>
        <begin position="131"/>
        <end position="158"/>
    </location>
</feature>
<evidence type="ECO:0000256" key="12">
    <source>
        <dbReference type="ARBA" id="ARBA00023242"/>
    </source>
</evidence>
<evidence type="ECO:0000256" key="11">
    <source>
        <dbReference type="ARBA" id="ARBA00023212"/>
    </source>
</evidence>
<keyword evidence="12" id="KW-0539">Nucleus</keyword>
<dbReference type="PROSITE" id="PS00020">
    <property type="entry name" value="ACTININ_2"/>
    <property type="match status" value="1"/>
</dbReference>
<dbReference type="GO" id="GO:0031965">
    <property type="term" value="C:nuclear membrane"/>
    <property type="evidence" value="ECO:0007669"/>
    <property type="project" value="UniProtKB-SubCell"/>
</dbReference>
<keyword evidence="8" id="KW-0175">Coiled coil</keyword>
<evidence type="ECO:0000256" key="10">
    <source>
        <dbReference type="ARBA" id="ARBA00023203"/>
    </source>
</evidence>
<dbReference type="FunFam" id="1.10.418.10:FF:000099">
    <property type="entry name" value="Nuclear anchorage protein 1"/>
    <property type="match status" value="1"/>
</dbReference>
<dbReference type="GO" id="GO:0005737">
    <property type="term" value="C:cytoplasm"/>
    <property type="evidence" value="ECO:0007669"/>
    <property type="project" value="UniProtKB-ARBA"/>
</dbReference>
<dbReference type="EnsemblMetazoa" id="HelroT142223">
    <property type="protein sequence ID" value="HelroP142223"/>
    <property type="gene ID" value="HelroG142223"/>
</dbReference>